<dbReference type="AlphaFoldDB" id="A0A388KQC2"/>
<reference evidence="2 3" key="1">
    <citation type="journal article" date="2018" name="Cell">
        <title>The Chara Genome: Secondary Complexity and Implications for Plant Terrestrialization.</title>
        <authorList>
            <person name="Nishiyama T."/>
            <person name="Sakayama H."/>
            <person name="Vries J.D."/>
            <person name="Buschmann H."/>
            <person name="Saint-Marcoux D."/>
            <person name="Ullrich K.K."/>
            <person name="Haas F.B."/>
            <person name="Vanderstraeten L."/>
            <person name="Becker D."/>
            <person name="Lang D."/>
            <person name="Vosolsobe S."/>
            <person name="Rombauts S."/>
            <person name="Wilhelmsson P.K.I."/>
            <person name="Janitza P."/>
            <person name="Kern R."/>
            <person name="Heyl A."/>
            <person name="Rumpler F."/>
            <person name="Villalobos L.I.A.C."/>
            <person name="Clay J.M."/>
            <person name="Skokan R."/>
            <person name="Toyoda A."/>
            <person name="Suzuki Y."/>
            <person name="Kagoshima H."/>
            <person name="Schijlen E."/>
            <person name="Tajeshwar N."/>
            <person name="Catarino B."/>
            <person name="Hetherington A.J."/>
            <person name="Saltykova A."/>
            <person name="Bonnot C."/>
            <person name="Breuninger H."/>
            <person name="Symeonidi A."/>
            <person name="Radhakrishnan G.V."/>
            <person name="Van Nieuwerburgh F."/>
            <person name="Deforce D."/>
            <person name="Chang C."/>
            <person name="Karol K.G."/>
            <person name="Hedrich R."/>
            <person name="Ulvskov P."/>
            <person name="Glockner G."/>
            <person name="Delwiche C.F."/>
            <person name="Petrasek J."/>
            <person name="Van de Peer Y."/>
            <person name="Friml J."/>
            <person name="Beilby M."/>
            <person name="Dolan L."/>
            <person name="Kohara Y."/>
            <person name="Sugano S."/>
            <person name="Fujiyama A."/>
            <person name="Delaux P.-M."/>
            <person name="Quint M."/>
            <person name="TheiBen G."/>
            <person name="Hagemann M."/>
            <person name="Harholt J."/>
            <person name="Dunand C."/>
            <person name="Zachgo S."/>
            <person name="Langdale J."/>
            <person name="Maumus F."/>
            <person name="Straeten D.V.D."/>
            <person name="Gould S.B."/>
            <person name="Rensing S.A."/>
        </authorList>
    </citation>
    <scope>NUCLEOTIDE SEQUENCE [LARGE SCALE GENOMIC DNA]</scope>
    <source>
        <strain evidence="2 3">S276</strain>
    </source>
</reference>
<evidence type="ECO:0000256" key="1">
    <source>
        <dbReference type="SAM" id="Coils"/>
    </source>
</evidence>
<sequence length="258" mass="29428">MMSPWKSLAGCAMGSGDRRVVPLGDVKVNAMVKSDTSDLQRMCSQKRGRETEADGLGTDVQLLAFKRIRNIVLEAENCRSGNSKRGEELVAATLANPSVYGAKNASGEDIRRLEALEREKKGIQDAQLMQIAVLERENKDWEQKYQRLWARFKDYSSECDRMTREYQKVQKELHEQTVAAEDSREQKEAAERELWSVKNELDDLRKRYVDLEEQYLEADGAQQIQEEEMRNQVSGGRKGRRGGWGVETTISSAKLSYL</sequence>
<evidence type="ECO:0000313" key="3">
    <source>
        <dbReference type="Proteomes" id="UP000265515"/>
    </source>
</evidence>
<protein>
    <submittedName>
        <fullName evidence="2">Uncharacterized protein</fullName>
    </submittedName>
</protein>
<evidence type="ECO:0000313" key="2">
    <source>
        <dbReference type="EMBL" id="GBG72227.1"/>
    </source>
</evidence>
<accession>A0A388KQC2</accession>
<dbReference type="EMBL" id="BFEA01000161">
    <property type="protein sequence ID" value="GBG72227.1"/>
    <property type="molecule type" value="Genomic_DNA"/>
</dbReference>
<feature type="coiled-coil region" evidence="1">
    <location>
        <begin position="124"/>
        <end position="221"/>
    </location>
</feature>
<name>A0A388KQC2_CHABU</name>
<keyword evidence="1" id="KW-0175">Coiled coil</keyword>
<dbReference type="Gramene" id="GBG72227">
    <property type="protein sequence ID" value="GBG72227"/>
    <property type="gene ID" value="CBR_g11159"/>
</dbReference>
<dbReference type="Proteomes" id="UP000265515">
    <property type="component" value="Unassembled WGS sequence"/>
</dbReference>
<gene>
    <name evidence="2" type="ORF">CBR_g11159</name>
</gene>
<comment type="caution">
    <text evidence="2">The sequence shown here is derived from an EMBL/GenBank/DDBJ whole genome shotgun (WGS) entry which is preliminary data.</text>
</comment>
<organism evidence="2 3">
    <name type="scientific">Chara braunii</name>
    <name type="common">Braun's stonewort</name>
    <dbReference type="NCBI Taxonomy" id="69332"/>
    <lineage>
        <taxon>Eukaryota</taxon>
        <taxon>Viridiplantae</taxon>
        <taxon>Streptophyta</taxon>
        <taxon>Charophyceae</taxon>
        <taxon>Charales</taxon>
        <taxon>Characeae</taxon>
        <taxon>Chara</taxon>
    </lineage>
</organism>
<proteinExistence type="predicted"/>
<keyword evidence="3" id="KW-1185">Reference proteome</keyword>